<gene>
    <name evidence="12" type="ORF">PIIN_08610</name>
</gene>
<dbReference type="GO" id="GO:0005743">
    <property type="term" value="C:mitochondrial inner membrane"/>
    <property type="evidence" value="ECO:0007669"/>
    <property type="project" value="UniProtKB-SubCell"/>
</dbReference>
<evidence type="ECO:0000256" key="1">
    <source>
        <dbReference type="ARBA" id="ARBA00004273"/>
    </source>
</evidence>
<dbReference type="InParanoid" id="G4TTL6"/>
<sequence>MRIVSGSVDRTVRVWDAKIDPGATQSKEKGARAKDTPLNLLIPGFKKCSLTREGWVKSSGKLLFWIPPDNRHRLVNPRLLLTIPPESRSRLTEFDFTNFHCGRSWTECAKDLSGTQFYLLAEPLWCSAVSRSTVCRIPVAHSWWSREMNSLAMRLKVLIYKIGYVNTLACLCRTKSRSGPTEYCGFRLFDHDSIKARRLPVRPSLVDTKDDAIRIIRRVDSTGARRGKPAEETNNESKAEGGEEAKEEEEPEEPVDPADEIREECSETPECKGAKKHFEHCQEKVQSGQGFKHEDCVEEMCTSAVSSRWISHFTDISTLFSVSVTRISSPHDALRKRAFIPTRFGVYAHEITRNALHQSFSPS</sequence>
<name>G4TTL6_SERID</name>
<evidence type="ECO:0000256" key="9">
    <source>
        <dbReference type="PROSITE-ProRule" id="PRU00221"/>
    </source>
</evidence>
<organism evidence="12 13">
    <name type="scientific">Serendipita indica (strain DSM 11827)</name>
    <name type="common">Root endophyte fungus</name>
    <name type="synonym">Piriformospora indica</name>
    <dbReference type="NCBI Taxonomy" id="1109443"/>
    <lineage>
        <taxon>Eukaryota</taxon>
        <taxon>Fungi</taxon>
        <taxon>Dikarya</taxon>
        <taxon>Basidiomycota</taxon>
        <taxon>Agaricomycotina</taxon>
        <taxon>Agaricomycetes</taxon>
        <taxon>Sebacinales</taxon>
        <taxon>Serendipitaceae</taxon>
        <taxon>Serendipita</taxon>
    </lineage>
</organism>
<dbReference type="EMBL" id="CAFZ01000340">
    <property type="protein sequence ID" value="CCA74659.1"/>
    <property type="molecule type" value="Genomic_DNA"/>
</dbReference>
<dbReference type="eggNOG" id="KOG4763">
    <property type="taxonomic scope" value="Eukaryota"/>
</dbReference>
<comment type="caution">
    <text evidence="12">The sequence shown here is derived from an EMBL/GenBank/DDBJ whole genome shotgun (WGS) entry which is preliminary data.</text>
</comment>
<dbReference type="Gene3D" id="1.10.287.20">
    <property type="entry name" value="Ubiquinol-cytochrome C reductase hinge domain"/>
    <property type="match status" value="1"/>
</dbReference>
<evidence type="ECO:0000256" key="8">
    <source>
        <dbReference type="ARBA" id="ARBA00023136"/>
    </source>
</evidence>
<dbReference type="InterPro" id="IPR036811">
    <property type="entry name" value="Ubol_cytC_Rdtase_hinge_dom_sf"/>
</dbReference>
<protein>
    <recommendedName>
        <fullName evidence="11">Ubiquinol-cytochrome C reductase hinge domain-containing protein</fullName>
    </recommendedName>
</protein>
<keyword evidence="13" id="KW-1185">Reference proteome</keyword>
<evidence type="ECO:0000256" key="5">
    <source>
        <dbReference type="ARBA" id="ARBA00022792"/>
    </source>
</evidence>
<feature type="compositionally biased region" description="Basic and acidic residues" evidence="10">
    <location>
        <begin position="228"/>
        <end position="244"/>
    </location>
</feature>
<reference evidence="12 13" key="1">
    <citation type="journal article" date="2011" name="PLoS Pathog.">
        <title>Endophytic Life Strategies Decoded by Genome and Transcriptome Analyses of the Mutualistic Root Symbiont Piriformospora indica.</title>
        <authorList>
            <person name="Zuccaro A."/>
            <person name="Lahrmann U."/>
            <person name="Guldener U."/>
            <person name="Langen G."/>
            <person name="Pfiffi S."/>
            <person name="Biedenkopf D."/>
            <person name="Wong P."/>
            <person name="Samans B."/>
            <person name="Grimm C."/>
            <person name="Basiewicz M."/>
            <person name="Murat C."/>
            <person name="Martin F."/>
            <person name="Kogel K.H."/>
        </authorList>
    </citation>
    <scope>NUCLEOTIDE SEQUENCE [LARGE SCALE GENOMIC DNA]</scope>
    <source>
        <strain evidence="12 13">DSM 11827</strain>
    </source>
</reference>
<evidence type="ECO:0000313" key="12">
    <source>
        <dbReference type="EMBL" id="CCA74659.1"/>
    </source>
</evidence>
<evidence type="ECO:0000259" key="11">
    <source>
        <dbReference type="Pfam" id="PF02320"/>
    </source>
</evidence>
<feature type="compositionally biased region" description="Acidic residues" evidence="10">
    <location>
        <begin position="245"/>
        <end position="258"/>
    </location>
</feature>
<keyword evidence="7" id="KW-0496">Mitochondrion</keyword>
<keyword evidence="5" id="KW-0999">Mitochondrion inner membrane</keyword>
<keyword evidence="9" id="KW-0853">WD repeat</keyword>
<evidence type="ECO:0000256" key="10">
    <source>
        <dbReference type="SAM" id="MobiDB-lite"/>
    </source>
</evidence>
<dbReference type="PROSITE" id="PS50294">
    <property type="entry name" value="WD_REPEATS_REGION"/>
    <property type="match status" value="1"/>
</dbReference>
<proteinExistence type="inferred from homology"/>
<evidence type="ECO:0000256" key="7">
    <source>
        <dbReference type="ARBA" id="ARBA00023128"/>
    </source>
</evidence>
<dbReference type="InterPro" id="IPR023184">
    <property type="entry name" value="Ubol_cytC_Rdtase_hinge_dom"/>
</dbReference>
<dbReference type="OrthoDB" id="405848at2759"/>
<keyword evidence="3" id="KW-0813">Transport</keyword>
<dbReference type="AlphaFoldDB" id="G4TTL6"/>
<accession>G4TTL6</accession>
<feature type="region of interest" description="Disordered" evidence="10">
    <location>
        <begin position="222"/>
        <end position="261"/>
    </location>
</feature>
<dbReference type="PROSITE" id="PS50082">
    <property type="entry name" value="WD_REPEATS_2"/>
    <property type="match status" value="1"/>
</dbReference>
<comment type="similarity">
    <text evidence="2">Belongs to the UQCRH/QCR6 family.</text>
</comment>
<evidence type="ECO:0000256" key="3">
    <source>
        <dbReference type="ARBA" id="ARBA00022448"/>
    </source>
</evidence>
<evidence type="ECO:0000313" key="13">
    <source>
        <dbReference type="Proteomes" id="UP000007148"/>
    </source>
</evidence>
<evidence type="ECO:0000256" key="6">
    <source>
        <dbReference type="ARBA" id="ARBA00022982"/>
    </source>
</evidence>
<feature type="repeat" description="WD" evidence="9">
    <location>
        <begin position="1"/>
        <end position="16"/>
    </location>
</feature>
<evidence type="ECO:0000256" key="2">
    <source>
        <dbReference type="ARBA" id="ARBA00006498"/>
    </source>
</evidence>
<dbReference type="Pfam" id="PF02320">
    <property type="entry name" value="UCR_hinge"/>
    <property type="match status" value="1"/>
</dbReference>
<keyword evidence="6" id="KW-0249">Electron transport</keyword>
<dbReference type="SUPFAM" id="SSF81531">
    <property type="entry name" value="Non-heme 11 kDa protein of cytochrome bc1 complex (Ubiquinol-cytochrome c reductase)"/>
    <property type="match status" value="1"/>
</dbReference>
<evidence type="ECO:0000256" key="4">
    <source>
        <dbReference type="ARBA" id="ARBA00022660"/>
    </source>
</evidence>
<comment type="subcellular location">
    <subcellularLocation>
        <location evidence="1">Mitochondrion inner membrane</location>
    </subcellularLocation>
</comment>
<dbReference type="Proteomes" id="UP000007148">
    <property type="component" value="Unassembled WGS sequence"/>
</dbReference>
<keyword evidence="4" id="KW-0679">Respiratory chain</keyword>
<feature type="domain" description="Ubiquinol-cytochrome C reductase hinge" evidence="11">
    <location>
        <begin position="256"/>
        <end position="301"/>
    </location>
</feature>
<dbReference type="STRING" id="1109443.G4TTL6"/>
<keyword evidence="8" id="KW-0472">Membrane</keyword>
<dbReference type="InterPro" id="IPR001680">
    <property type="entry name" value="WD40_rpt"/>
</dbReference>
<dbReference type="HOGENOM" id="CLU_763160_0_0_1"/>